<gene>
    <name evidence="1" type="ORF">S101258_00372</name>
</gene>
<dbReference type="AlphaFoldDB" id="A0A2S3U961"/>
<dbReference type="Proteomes" id="UP000236990">
    <property type="component" value="Unassembled WGS sequence"/>
</dbReference>
<accession>A0A2S3U961</accession>
<dbReference type="EMBL" id="NKCZ01000057">
    <property type="protein sequence ID" value="POD88868.1"/>
    <property type="molecule type" value="Genomic_DNA"/>
</dbReference>
<sequence length="34" mass="3595">MQAYVVNHPGGPEALELTTVPKQLLNQGGPGSKY</sequence>
<dbReference type="InterPro" id="IPR018506">
    <property type="entry name" value="Cyt_B5_heme-BS"/>
</dbReference>
<dbReference type="PROSITE" id="PS00191">
    <property type="entry name" value="CYTOCHROME_B5_1"/>
    <property type="match status" value="1"/>
</dbReference>
<evidence type="ECO:0000313" key="1">
    <source>
        <dbReference type="EMBL" id="POD88868.1"/>
    </source>
</evidence>
<organism evidence="1 2">
    <name type="scientific">Lactiplantibacillus plantarum subsp. plantarum</name>
    <dbReference type="NCBI Taxonomy" id="337330"/>
    <lineage>
        <taxon>Bacteria</taxon>
        <taxon>Bacillati</taxon>
        <taxon>Bacillota</taxon>
        <taxon>Bacilli</taxon>
        <taxon>Lactobacillales</taxon>
        <taxon>Lactobacillaceae</taxon>
        <taxon>Lactiplantibacillus</taxon>
    </lineage>
</organism>
<dbReference type="GO" id="GO:0020037">
    <property type="term" value="F:heme binding"/>
    <property type="evidence" value="ECO:0007669"/>
    <property type="project" value="InterPro"/>
</dbReference>
<reference evidence="1 2" key="1">
    <citation type="submission" date="2017-06" db="EMBL/GenBank/DDBJ databases">
        <title>Genome sequence of Lactobacillus plantarum subsp. plantarum strain SRCM101258.</title>
        <authorList>
            <person name="Cho S.H."/>
        </authorList>
    </citation>
    <scope>NUCLEOTIDE SEQUENCE [LARGE SCALE GENOMIC DNA]</scope>
    <source>
        <strain evidence="1 2">SRCM101258</strain>
    </source>
</reference>
<name>A0A2S3U961_LACPN</name>
<proteinExistence type="predicted"/>
<protein>
    <submittedName>
        <fullName evidence="1">Uncharacterized protein</fullName>
    </submittedName>
</protein>
<comment type="caution">
    <text evidence="1">The sequence shown here is derived from an EMBL/GenBank/DDBJ whole genome shotgun (WGS) entry which is preliminary data.</text>
</comment>
<evidence type="ECO:0000313" key="2">
    <source>
        <dbReference type="Proteomes" id="UP000236990"/>
    </source>
</evidence>